<evidence type="ECO:0000313" key="9">
    <source>
        <dbReference type="Proteomes" id="UP000269573"/>
    </source>
</evidence>
<evidence type="ECO:0000256" key="2">
    <source>
        <dbReference type="ARBA" id="ARBA00022723"/>
    </source>
</evidence>
<evidence type="ECO:0000256" key="6">
    <source>
        <dbReference type="ARBA" id="ARBA00038001"/>
    </source>
</evidence>
<keyword evidence="9" id="KW-1185">Reference proteome</keyword>
<dbReference type="InterPro" id="IPR017941">
    <property type="entry name" value="Rieske_2Fe-2S"/>
</dbReference>
<dbReference type="AlphaFoldDB" id="A0A3M8CTB5"/>
<evidence type="ECO:0000313" key="8">
    <source>
        <dbReference type="EMBL" id="RNB79046.1"/>
    </source>
</evidence>
<keyword evidence="2" id="KW-0479">Metal-binding</keyword>
<dbReference type="SUPFAM" id="SSF50022">
    <property type="entry name" value="ISP domain"/>
    <property type="match status" value="1"/>
</dbReference>
<evidence type="ECO:0000256" key="3">
    <source>
        <dbReference type="ARBA" id="ARBA00023004"/>
    </source>
</evidence>
<dbReference type="InterPro" id="IPR036922">
    <property type="entry name" value="Rieske_2Fe-2S_sf"/>
</dbReference>
<protein>
    <submittedName>
        <fullName evidence="8">Rieske (2Fe-2S) protein</fullName>
    </submittedName>
</protein>
<dbReference type="Gene3D" id="2.102.10.10">
    <property type="entry name" value="Rieske [2Fe-2S] iron-sulphur domain"/>
    <property type="match status" value="1"/>
</dbReference>
<dbReference type="GO" id="GO:0051537">
    <property type="term" value="F:2 iron, 2 sulfur cluster binding"/>
    <property type="evidence" value="ECO:0007669"/>
    <property type="project" value="UniProtKB-KW"/>
</dbReference>
<keyword evidence="4" id="KW-0411">Iron-sulfur</keyword>
<gene>
    <name evidence="8" type="ORF">EDM59_27735</name>
</gene>
<dbReference type="GO" id="GO:0016705">
    <property type="term" value="F:oxidoreductase activity, acting on paired donors, with incorporation or reduction of molecular oxygen"/>
    <property type="evidence" value="ECO:0007669"/>
    <property type="project" value="UniProtKB-ARBA"/>
</dbReference>
<keyword evidence="1" id="KW-0001">2Fe-2S</keyword>
<name>A0A3M8CTB5_9BACL</name>
<dbReference type="Proteomes" id="UP000269573">
    <property type="component" value="Unassembled WGS sequence"/>
</dbReference>
<evidence type="ECO:0000256" key="5">
    <source>
        <dbReference type="ARBA" id="ARBA00034078"/>
    </source>
</evidence>
<evidence type="ECO:0000256" key="1">
    <source>
        <dbReference type="ARBA" id="ARBA00022714"/>
    </source>
</evidence>
<comment type="cofactor">
    <cofactor evidence="5">
        <name>[2Fe-2S] cluster</name>
        <dbReference type="ChEBI" id="CHEBI:190135"/>
    </cofactor>
</comment>
<keyword evidence="3" id="KW-0408">Iron</keyword>
<evidence type="ECO:0000259" key="7">
    <source>
        <dbReference type="PROSITE" id="PS51296"/>
    </source>
</evidence>
<proteinExistence type="inferred from homology"/>
<sequence>MERCEEMGTSISKSRIVACSAQELQDGDRQLLEVDGVDIALLNVAGSYYAFRNKCPHQGVSMIYGAVCGTQLPSNPQEYIYGRHNELIACPLHGWEFDMKTGKSLFAPDQVSIKAYEIAEEAGEIVLYLDREPKEVCRREFVCFSR</sequence>
<dbReference type="GO" id="GO:0046872">
    <property type="term" value="F:metal ion binding"/>
    <property type="evidence" value="ECO:0007669"/>
    <property type="project" value="UniProtKB-KW"/>
</dbReference>
<dbReference type="Pfam" id="PF00355">
    <property type="entry name" value="Rieske"/>
    <property type="match status" value="1"/>
</dbReference>
<dbReference type="GO" id="GO:0004497">
    <property type="term" value="F:monooxygenase activity"/>
    <property type="evidence" value="ECO:0007669"/>
    <property type="project" value="UniProtKB-ARBA"/>
</dbReference>
<comment type="similarity">
    <text evidence="6">Belongs to the bacterial ring-hydroxylating dioxygenase ferredoxin component family.</text>
</comment>
<dbReference type="PROSITE" id="PS51296">
    <property type="entry name" value="RIESKE"/>
    <property type="match status" value="1"/>
</dbReference>
<evidence type="ECO:0000256" key="4">
    <source>
        <dbReference type="ARBA" id="ARBA00023014"/>
    </source>
</evidence>
<dbReference type="PANTHER" id="PTHR21496:SF0">
    <property type="entry name" value="RIESKE DOMAIN-CONTAINING PROTEIN"/>
    <property type="match status" value="1"/>
</dbReference>
<feature type="domain" description="Rieske" evidence="7">
    <location>
        <begin position="16"/>
        <end position="127"/>
    </location>
</feature>
<dbReference type="PANTHER" id="PTHR21496">
    <property type="entry name" value="FERREDOXIN-RELATED"/>
    <property type="match status" value="1"/>
</dbReference>
<reference evidence="8 9" key="1">
    <citation type="submission" date="2018-10" db="EMBL/GenBank/DDBJ databases">
        <title>Phylogenomics of Brevibacillus.</title>
        <authorList>
            <person name="Dunlap C."/>
        </authorList>
    </citation>
    <scope>NUCLEOTIDE SEQUENCE [LARGE SCALE GENOMIC DNA]</scope>
    <source>
        <strain evidence="8 9">JCM 15774</strain>
    </source>
</reference>
<comment type="caution">
    <text evidence="8">The sequence shown here is derived from an EMBL/GenBank/DDBJ whole genome shotgun (WGS) entry which is preliminary data.</text>
</comment>
<accession>A0A3M8CTB5</accession>
<dbReference type="EMBL" id="RHHU01000021">
    <property type="protein sequence ID" value="RNB79046.1"/>
    <property type="molecule type" value="Genomic_DNA"/>
</dbReference>
<organism evidence="8 9">
    <name type="scientific">Brevibacillus nitrificans</name>
    <dbReference type="NCBI Taxonomy" id="651560"/>
    <lineage>
        <taxon>Bacteria</taxon>
        <taxon>Bacillati</taxon>
        <taxon>Bacillota</taxon>
        <taxon>Bacilli</taxon>
        <taxon>Bacillales</taxon>
        <taxon>Paenibacillaceae</taxon>
        <taxon>Brevibacillus</taxon>
    </lineage>
</organism>